<dbReference type="GO" id="GO:0002949">
    <property type="term" value="P:tRNA threonylcarbamoyladenosine modification"/>
    <property type="evidence" value="ECO:0007669"/>
    <property type="project" value="InterPro"/>
</dbReference>
<dbReference type="Pfam" id="PF02367">
    <property type="entry name" value="TsaE"/>
    <property type="match status" value="1"/>
</dbReference>
<evidence type="ECO:0000256" key="1">
    <source>
        <dbReference type="ARBA" id="ARBA00004496"/>
    </source>
</evidence>
<dbReference type="GO" id="GO:0005524">
    <property type="term" value="F:ATP binding"/>
    <property type="evidence" value="ECO:0007669"/>
    <property type="project" value="UniProtKB-KW"/>
</dbReference>
<evidence type="ECO:0000256" key="6">
    <source>
        <dbReference type="ARBA" id="ARBA00022723"/>
    </source>
</evidence>
<keyword evidence="8" id="KW-0067">ATP-binding</keyword>
<keyword evidence="6" id="KW-0479">Metal-binding</keyword>
<evidence type="ECO:0000256" key="9">
    <source>
        <dbReference type="ARBA" id="ARBA00022842"/>
    </source>
</evidence>
<keyword evidence="12" id="KW-1185">Reference proteome</keyword>
<dbReference type="InterPro" id="IPR027417">
    <property type="entry name" value="P-loop_NTPase"/>
</dbReference>
<evidence type="ECO:0000313" key="11">
    <source>
        <dbReference type="EMBL" id="BBB92299.1"/>
    </source>
</evidence>
<evidence type="ECO:0000256" key="3">
    <source>
        <dbReference type="ARBA" id="ARBA00019010"/>
    </source>
</evidence>
<dbReference type="KEGG" id="mana:MAMMFC1_02984"/>
<dbReference type="GO" id="GO:0005737">
    <property type="term" value="C:cytoplasm"/>
    <property type="evidence" value="ECO:0007669"/>
    <property type="project" value="UniProtKB-SubCell"/>
</dbReference>
<sequence>MVVETVSPDTTFQFGQSLGRMLRAGDVVCLSGDLGAGKTLLTQGITTGLEVEEIVTSPTFSLMNIYQGKDATGAALNIYHFDFYRLESAAELIDIGFDEYLSANGLIIIEWPDRFRDYFPDEYLWIEIQAHSDERRQLTLLGYGTRYKKLCKELNQNR</sequence>
<dbReference type="PANTHER" id="PTHR33540">
    <property type="entry name" value="TRNA THREONYLCARBAMOYLADENOSINE BIOSYNTHESIS PROTEIN TSAE"/>
    <property type="match status" value="1"/>
</dbReference>
<evidence type="ECO:0000256" key="7">
    <source>
        <dbReference type="ARBA" id="ARBA00022741"/>
    </source>
</evidence>
<dbReference type="AlphaFoldDB" id="A0A348AMK1"/>
<comment type="similarity">
    <text evidence="2">Belongs to the TsaE family.</text>
</comment>
<name>A0A348AMK1_9FIRM</name>
<dbReference type="EMBL" id="AP018449">
    <property type="protein sequence ID" value="BBB92299.1"/>
    <property type="molecule type" value="Genomic_DNA"/>
</dbReference>
<comment type="subcellular location">
    <subcellularLocation>
        <location evidence="1">Cytoplasm</location>
    </subcellularLocation>
</comment>
<dbReference type="OrthoDB" id="9815896at2"/>
<evidence type="ECO:0000256" key="10">
    <source>
        <dbReference type="ARBA" id="ARBA00032441"/>
    </source>
</evidence>
<protein>
    <recommendedName>
        <fullName evidence="3">tRNA threonylcarbamoyladenosine biosynthesis protein TsaE</fullName>
    </recommendedName>
    <alternativeName>
        <fullName evidence="10">t(6)A37 threonylcarbamoyladenosine biosynthesis protein TsaE</fullName>
    </alternativeName>
</protein>
<organism evidence="11 12">
    <name type="scientific">Methylomusa anaerophila</name>
    <dbReference type="NCBI Taxonomy" id="1930071"/>
    <lineage>
        <taxon>Bacteria</taxon>
        <taxon>Bacillati</taxon>
        <taxon>Bacillota</taxon>
        <taxon>Negativicutes</taxon>
        <taxon>Selenomonadales</taxon>
        <taxon>Sporomusaceae</taxon>
        <taxon>Methylomusa</taxon>
    </lineage>
</organism>
<dbReference type="Proteomes" id="UP000276437">
    <property type="component" value="Chromosome"/>
</dbReference>
<keyword evidence="7" id="KW-0547">Nucleotide-binding</keyword>
<dbReference type="NCBIfam" id="TIGR00150">
    <property type="entry name" value="T6A_YjeE"/>
    <property type="match status" value="1"/>
</dbReference>
<dbReference type="RefSeq" id="WP_126309208.1">
    <property type="nucleotide sequence ID" value="NZ_AP018449.1"/>
</dbReference>
<evidence type="ECO:0000256" key="8">
    <source>
        <dbReference type="ARBA" id="ARBA00022840"/>
    </source>
</evidence>
<reference evidence="11 12" key="1">
    <citation type="journal article" date="2018" name="Int. J. Syst. Evol. Microbiol.">
        <title>Methylomusa anaerophila gen. nov., sp. nov., an anaerobic methanol-utilizing bacterium isolated from a microbial fuel cell.</title>
        <authorList>
            <person name="Amano N."/>
            <person name="Yamamuro A."/>
            <person name="Miyahara M."/>
            <person name="Kouzuma A."/>
            <person name="Abe T."/>
            <person name="Watanabe K."/>
        </authorList>
    </citation>
    <scope>NUCLEOTIDE SEQUENCE [LARGE SCALE GENOMIC DNA]</scope>
    <source>
        <strain evidence="11 12">MMFC1</strain>
    </source>
</reference>
<proteinExistence type="inferred from homology"/>
<dbReference type="GO" id="GO:0046872">
    <property type="term" value="F:metal ion binding"/>
    <property type="evidence" value="ECO:0007669"/>
    <property type="project" value="UniProtKB-KW"/>
</dbReference>
<accession>A0A348AMK1</accession>
<evidence type="ECO:0000256" key="4">
    <source>
        <dbReference type="ARBA" id="ARBA00022490"/>
    </source>
</evidence>
<evidence type="ECO:0000313" key="12">
    <source>
        <dbReference type="Proteomes" id="UP000276437"/>
    </source>
</evidence>
<evidence type="ECO:0000256" key="2">
    <source>
        <dbReference type="ARBA" id="ARBA00007599"/>
    </source>
</evidence>
<keyword evidence="5" id="KW-0819">tRNA processing</keyword>
<evidence type="ECO:0000256" key="5">
    <source>
        <dbReference type="ARBA" id="ARBA00022694"/>
    </source>
</evidence>
<dbReference type="PANTHER" id="PTHR33540:SF2">
    <property type="entry name" value="TRNA THREONYLCARBAMOYLADENOSINE BIOSYNTHESIS PROTEIN TSAE"/>
    <property type="match status" value="1"/>
</dbReference>
<keyword evidence="4" id="KW-0963">Cytoplasm</keyword>
<dbReference type="SUPFAM" id="SSF52540">
    <property type="entry name" value="P-loop containing nucleoside triphosphate hydrolases"/>
    <property type="match status" value="1"/>
</dbReference>
<dbReference type="Gene3D" id="3.40.50.300">
    <property type="entry name" value="P-loop containing nucleotide triphosphate hydrolases"/>
    <property type="match status" value="1"/>
</dbReference>
<keyword evidence="9" id="KW-0460">Magnesium</keyword>
<gene>
    <name evidence="11" type="primary">tsaE</name>
    <name evidence="11" type="ORF">MAMMFC1_02984</name>
</gene>
<dbReference type="InterPro" id="IPR003442">
    <property type="entry name" value="T6A_TsaE"/>
</dbReference>